<organism evidence="2 3">
    <name type="scientific">Malus domestica</name>
    <name type="common">Apple</name>
    <name type="synonym">Pyrus malus</name>
    <dbReference type="NCBI Taxonomy" id="3750"/>
    <lineage>
        <taxon>Eukaryota</taxon>
        <taxon>Viridiplantae</taxon>
        <taxon>Streptophyta</taxon>
        <taxon>Embryophyta</taxon>
        <taxon>Tracheophyta</taxon>
        <taxon>Spermatophyta</taxon>
        <taxon>Magnoliopsida</taxon>
        <taxon>eudicotyledons</taxon>
        <taxon>Gunneridae</taxon>
        <taxon>Pentapetalae</taxon>
        <taxon>rosids</taxon>
        <taxon>fabids</taxon>
        <taxon>Rosales</taxon>
        <taxon>Rosaceae</taxon>
        <taxon>Amygdaloideae</taxon>
        <taxon>Maleae</taxon>
        <taxon>Malus</taxon>
    </lineage>
</organism>
<dbReference type="EMBL" id="RDQH01000330">
    <property type="protein sequence ID" value="RXI00545.1"/>
    <property type="molecule type" value="Genomic_DNA"/>
</dbReference>
<protein>
    <submittedName>
        <fullName evidence="2">Uncharacterized protein</fullName>
    </submittedName>
</protein>
<reference evidence="2 3" key="1">
    <citation type="submission" date="2018-10" db="EMBL/GenBank/DDBJ databases">
        <title>A high-quality apple genome assembly.</title>
        <authorList>
            <person name="Hu J."/>
        </authorList>
    </citation>
    <scope>NUCLEOTIDE SEQUENCE [LARGE SCALE GENOMIC DNA]</scope>
    <source>
        <strain evidence="3">cv. HFTH1</strain>
        <tissue evidence="2">Young leaf</tissue>
    </source>
</reference>
<dbReference type="Proteomes" id="UP000290289">
    <property type="component" value="Chromosome 4"/>
</dbReference>
<feature type="region of interest" description="Disordered" evidence="1">
    <location>
        <begin position="1"/>
        <end position="25"/>
    </location>
</feature>
<accession>A0A498K3M2</accession>
<proteinExistence type="predicted"/>
<keyword evidence="3" id="KW-1185">Reference proteome</keyword>
<evidence type="ECO:0000313" key="2">
    <source>
        <dbReference type="EMBL" id="RXI00545.1"/>
    </source>
</evidence>
<name>A0A498K3M2_MALDO</name>
<dbReference type="AlphaFoldDB" id="A0A498K3M2"/>
<sequence length="61" mass="7078">MSMTRKYPDEKKYPQSSSKRLKNRGFPSLCSQKLCFLKILDCKKSNQQIVNGIEFHLALSI</sequence>
<evidence type="ECO:0000313" key="3">
    <source>
        <dbReference type="Proteomes" id="UP000290289"/>
    </source>
</evidence>
<feature type="compositionally biased region" description="Basic and acidic residues" evidence="1">
    <location>
        <begin position="1"/>
        <end position="13"/>
    </location>
</feature>
<comment type="caution">
    <text evidence="2">The sequence shown here is derived from an EMBL/GenBank/DDBJ whole genome shotgun (WGS) entry which is preliminary data.</text>
</comment>
<gene>
    <name evidence="2" type="ORF">DVH24_000779</name>
</gene>
<evidence type="ECO:0000256" key="1">
    <source>
        <dbReference type="SAM" id="MobiDB-lite"/>
    </source>
</evidence>